<comment type="cofactor">
    <cofactor evidence="1">
        <name>[4Fe-4S] cluster</name>
        <dbReference type="ChEBI" id="CHEBI:49883"/>
    </cofactor>
</comment>
<keyword evidence="5" id="KW-0408">Iron</keyword>
<organism evidence="8 9">
    <name type="scientific">Actinomyces oris</name>
    <dbReference type="NCBI Taxonomy" id="544580"/>
    <lineage>
        <taxon>Bacteria</taxon>
        <taxon>Bacillati</taxon>
        <taxon>Actinomycetota</taxon>
        <taxon>Actinomycetes</taxon>
        <taxon>Actinomycetales</taxon>
        <taxon>Actinomycetaceae</taxon>
        <taxon>Actinomyces</taxon>
    </lineage>
</organism>
<evidence type="ECO:0000313" key="8">
    <source>
        <dbReference type="EMBL" id="OLO49967.1"/>
    </source>
</evidence>
<dbReference type="PANTHER" id="PTHR30352">
    <property type="entry name" value="PYRUVATE FORMATE-LYASE-ACTIVATING ENZYME"/>
    <property type="match status" value="1"/>
</dbReference>
<dbReference type="Gene3D" id="3.20.20.70">
    <property type="entry name" value="Aldolase class I"/>
    <property type="match status" value="1"/>
</dbReference>
<dbReference type="InterPro" id="IPR006638">
    <property type="entry name" value="Elp3/MiaA/NifB-like_rSAM"/>
</dbReference>
<dbReference type="CDD" id="cd01335">
    <property type="entry name" value="Radical_SAM"/>
    <property type="match status" value="1"/>
</dbReference>
<dbReference type="GO" id="GO:0051539">
    <property type="term" value="F:4 iron, 4 sulfur cluster binding"/>
    <property type="evidence" value="ECO:0007669"/>
    <property type="project" value="UniProtKB-KW"/>
</dbReference>
<evidence type="ECO:0000256" key="2">
    <source>
        <dbReference type="ARBA" id="ARBA00022485"/>
    </source>
</evidence>
<dbReference type="InterPro" id="IPR007197">
    <property type="entry name" value="rSAM"/>
</dbReference>
<dbReference type="SMART" id="SM00729">
    <property type="entry name" value="Elp3"/>
    <property type="match status" value="1"/>
</dbReference>
<keyword evidence="4" id="KW-0479">Metal-binding</keyword>
<dbReference type="InterPro" id="IPR034457">
    <property type="entry name" value="Organic_radical-activating"/>
</dbReference>
<dbReference type="RefSeq" id="WP_075417779.1">
    <property type="nucleotide sequence ID" value="NZ_MSKL01000010.1"/>
</dbReference>
<dbReference type="InterPro" id="IPR012840">
    <property type="entry name" value="NrdG2"/>
</dbReference>
<dbReference type="OrthoDB" id="9782387at2"/>
<evidence type="ECO:0000256" key="6">
    <source>
        <dbReference type="ARBA" id="ARBA00023014"/>
    </source>
</evidence>
<dbReference type="Proteomes" id="UP000186394">
    <property type="component" value="Unassembled WGS sequence"/>
</dbReference>
<evidence type="ECO:0000256" key="1">
    <source>
        <dbReference type="ARBA" id="ARBA00001966"/>
    </source>
</evidence>
<evidence type="ECO:0000256" key="3">
    <source>
        <dbReference type="ARBA" id="ARBA00022691"/>
    </source>
</evidence>
<gene>
    <name evidence="8" type="ORF">BKH28_05090</name>
</gene>
<dbReference type="SFLD" id="SFLDS00029">
    <property type="entry name" value="Radical_SAM"/>
    <property type="match status" value="1"/>
</dbReference>
<dbReference type="InterPro" id="IPR013785">
    <property type="entry name" value="Aldolase_TIM"/>
</dbReference>
<dbReference type="GO" id="GO:0003824">
    <property type="term" value="F:catalytic activity"/>
    <property type="evidence" value="ECO:0007669"/>
    <property type="project" value="InterPro"/>
</dbReference>
<keyword evidence="6" id="KW-0411">Iron-sulfur</keyword>
<dbReference type="AlphaFoldDB" id="A0A1Q8VPD5"/>
<dbReference type="PROSITE" id="PS51918">
    <property type="entry name" value="RADICAL_SAM"/>
    <property type="match status" value="1"/>
</dbReference>
<reference evidence="8 9" key="1">
    <citation type="submission" date="2016-12" db="EMBL/GenBank/DDBJ databases">
        <title>Genomic comparison of strains in the 'Actinomyces naeslundii' group.</title>
        <authorList>
            <person name="Mughal S.R."/>
            <person name="Do T."/>
            <person name="Gilbert S.C."/>
            <person name="Witherden E.A."/>
            <person name="Didelot X."/>
            <person name="Beighton D."/>
        </authorList>
    </citation>
    <scope>NUCLEOTIDE SEQUENCE [LARGE SCALE GENOMIC DNA]</scope>
    <source>
        <strain evidence="8 9">P6N</strain>
    </source>
</reference>
<dbReference type="InterPro" id="IPR058240">
    <property type="entry name" value="rSAM_sf"/>
</dbReference>
<evidence type="ECO:0000313" key="9">
    <source>
        <dbReference type="Proteomes" id="UP000186394"/>
    </source>
</evidence>
<dbReference type="GO" id="GO:0046872">
    <property type="term" value="F:metal ion binding"/>
    <property type="evidence" value="ECO:0007669"/>
    <property type="project" value="UniProtKB-KW"/>
</dbReference>
<evidence type="ECO:0000256" key="4">
    <source>
        <dbReference type="ARBA" id="ARBA00022723"/>
    </source>
</evidence>
<feature type="domain" description="Radical SAM core" evidence="7">
    <location>
        <begin position="31"/>
        <end position="253"/>
    </location>
</feature>
<keyword evidence="2" id="KW-0004">4Fe-4S</keyword>
<name>A0A1Q8VPD5_9ACTO</name>
<sequence length="253" mass="27639">MPETEETRFRLSCPADALVIAGLVPMSTVDWPDHLTATVFCQGCPWNCFYCHNQALIPARTPGQVAWEEVRALLGRRRGLLDGVVLTGGEALRQDALADAAREVIDMGFQVGLHTAGPYPRRLRDMIAAGLVDWVGLDIKALPEHYGQVVGREKAATKAWESLEVLVEAASRGGPDFEVRTTVVPGDVTADDAVEVARRVYAAGARVYALQQARAEGTSGEFDVVAPGWDGMCERMAERIEALGWERFTYRPA</sequence>
<dbReference type="PANTHER" id="PTHR30352:SF13">
    <property type="entry name" value="GLYCYL-RADICAL ENZYME ACTIVATING ENZYME YJJW-RELATED"/>
    <property type="match status" value="1"/>
</dbReference>
<dbReference type="Pfam" id="PF04055">
    <property type="entry name" value="Radical_SAM"/>
    <property type="match status" value="1"/>
</dbReference>
<dbReference type="SFLD" id="SFLDG01094">
    <property type="entry name" value="Uncharacterised_Radical_SAM_Su"/>
    <property type="match status" value="1"/>
</dbReference>
<protein>
    <submittedName>
        <fullName evidence="8">Anaerobic ribonucleoside-triphosphate reductase activating protein</fullName>
    </submittedName>
</protein>
<dbReference type="NCBIfam" id="TIGR02495">
    <property type="entry name" value="NrdG2"/>
    <property type="match status" value="1"/>
</dbReference>
<accession>A0A1Q8VPD5</accession>
<comment type="caution">
    <text evidence="8">The sequence shown here is derived from an EMBL/GenBank/DDBJ whole genome shotgun (WGS) entry which is preliminary data.</text>
</comment>
<dbReference type="EMBL" id="MSKL01000010">
    <property type="protein sequence ID" value="OLO49967.1"/>
    <property type="molecule type" value="Genomic_DNA"/>
</dbReference>
<dbReference type="SUPFAM" id="SSF102114">
    <property type="entry name" value="Radical SAM enzymes"/>
    <property type="match status" value="1"/>
</dbReference>
<evidence type="ECO:0000256" key="5">
    <source>
        <dbReference type="ARBA" id="ARBA00023004"/>
    </source>
</evidence>
<proteinExistence type="predicted"/>
<keyword evidence="3" id="KW-0949">S-adenosyl-L-methionine</keyword>
<evidence type="ECO:0000259" key="7">
    <source>
        <dbReference type="PROSITE" id="PS51918"/>
    </source>
</evidence>